<evidence type="ECO:0000256" key="7">
    <source>
        <dbReference type="ARBA" id="ARBA00023136"/>
    </source>
</evidence>
<protein>
    <recommendedName>
        <fullName evidence="11">Transporter</fullName>
    </recommendedName>
</protein>
<dbReference type="GO" id="GO:0055085">
    <property type="term" value="P:transmembrane transport"/>
    <property type="evidence" value="ECO:0007669"/>
    <property type="project" value="InterPro"/>
</dbReference>
<dbReference type="Pfam" id="PF03547">
    <property type="entry name" value="Mem_trans"/>
    <property type="match status" value="1"/>
</dbReference>
<feature type="transmembrane region" description="Helical" evidence="8">
    <location>
        <begin position="73"/>
        <end position="96"/>
    </location>
</feature>
<evidence type="ECO:0008006" key="11">
    <source>
        <dbReference type="Google" id="ProtNLM"/>
    </source>
</evidence>
<keyword evidence="4" id="KW-1003">Cell membrane</keyword>
<sequence>MLTELLSTLHFSFSVTGPIFMMVVLGGLLKHCGIMGQAFVDQAAILVFKISLPVLLSISMIKTDIASVFDPTIIANASLSTLLVFILLTLTAFVFVKNPRDKGVYVQGAFRGNLAIIGLALCVNLYGEAAIAKVSIVMSILSLLYNILSIYTLTTTLTEKKLKLINMMVSIVKNPLIIGIILGVMINLLPIPVHPVLMQTADYLGQLALPLALLCIGASLSFAKMKDRKMLASVAVIAKLIVSPMIITTIGYLSGFSKMDLGILFLMSSTPTAAASYIMVKAMKGNEALAANIIVISTVASLFTVSIGLAILKSFALI</sequence>
<comment type="subcellular location">
    <subcellularLocation>
        <location evidence="1">Cell membrane</location>
        <topology evidence="1">Multi-pass membrane protein</topology>
    </subcellularLocation>
</comment>
<proteinExistence type="inferred from homology"/>
<evidence type="ECO:0000256" key="3">
    <source>
        <dbReference type="ARBA" id="ARBA00022448"/>
    </source>
</evidence>
<dbReference type="Proteomes" id="UP000199297">
    <property type="component" value="Unassembled WGS sequence"/>
</dbReference>
<organism evidence="9 10">
    <name type="scientific">Colwellia chukchiensis</name>
    <dbReference type="NCBI Taxonomy" id="641665"/>
    <lineage>
        <taxon>Bacteria</taxon>
        <taxon>Pseudomonadati</taxon>
        <taxon>Pseudomonadota</taxon>
        <taxon>Gammaproteobacteria</taxon>
        <taxon>Alteromonadales</taxon>
        <taxon>Colwelliaceae</taxon>
        <taxon>Colwellia</taxon>
    </lineage>
</organism>
<evidence type="ECO:0000256" key="1">
    <source>
        <dbReference type="ARBA" id="ARBA00004651"/>
    </source>
</evidence>
<accession>A0A1H7N660</accession>
<dbReference type="EMBL" id="FOBI01000007">
    <property type="protein sequence ID" value="SEL19116.1"/>
    <property type="molecule type" value="Genomic_DNA"/>
</dbReference>
<dbReference type="GO" id="GO:0005886">
    <property type="term" value="C:plasma membrane"/>
    <property type="evidence" value="ECO:0007669"/>
    <property type="project" value="UniProtKB-SubCell"/>
</dbReference>
<feature type="transmembrane region" description="Helical" evidence="8">
    <location>
        <begin position="175"/>
        <end position="197"/>
    </location>
</feature>
<evidence type="ECO:0000256" key="8">
    <source>
        <dbReference type="SAM" id="Phobius"/>
    </source>
</evidence>
<feature type="transmembrane region" description="Helical" evidence="8">
    <location>
        <begin position="289"/>
        <end position="312"/>
    </location>
</feature>
<dbReference type="Gene3D" id="1.20.1530.20">
    <property type="match status" value="1"/>
</dbReference>
<keyword evidence="7 8" id="KW-0472">Membrane</keyword>
<keyword evidence="10" id="KW-1185">Reference proteome</keyword>
<evidence type="ECO:0000256" key="4">
    <source>
        <dbReference type="ARBA" id="ARBA00022475"/>
    </source>
</evidence>
<feature type="transmembrane region" description="Helical" evidence="8">
    <location>
        <begin position="12"/>
        <end position="31"/>
    </location>
</feature>
<feature type="transmembrane region" description="Helical" evidence="8">
    <location>
        <begin position="43"/>
        <end position="61"/>
    </location>
</feature>
<feature type="transmembrane region" description="Helical" evidence="8">
    <location>
        <begin position="203"/>
        <end position="223"/>
    </location>
</feature>
<reference evidence="10" key="1">
    <citation type="submission" date="2016-10" db="EMBL/GenBank/DDBJ databases">
        <authorList>
            <person name="Varghese N."/>
            <person name="Submissions S."/>
        </authorList>
    </citation>
    <scope>NUCLEOTIDE SEQUENCE [LARGE SCALE GENOMIC DNA]</scope>
    <source>
        <strain evidence="10">CGMCC 1.9127</strain>
    </source>
</reference>
<dbReference type="PANTHER" id="PTHR36838">
    <property type="entry name" value="AUXIN EFFLUX CARRIER FAMILY PROTEIN"/>
    <property type="match status" value="1"/>
</dbReference>
<dbReference type="InterPro" id="IPR004776">
    <property type="entry name" value="Mem_transp_PIN-like"/>
</dbReference>
<evidence type="ECO:0000313" key="10">
    <source>
        <dbReference type="Proteomes" id="UP000199297"/>
    </source>
</evidence>
<name>A0A1H7N660_9GAMM</name>
<evidence type="ECO:0000256" key="6">
    <source>
        <dbReference type="ARBA" id="ARBA00022989"/>
    </source>
</evidence>
<evidence type="ECO:0000256" key="5">
    <source>
        <dbReference type="ARBA" id="ARBA00022692"/>
    </source>
</evidence>
<evidence type="ECO:0000256" key="2">
    <source>
        <dbReference type="ARBA" id="ARBA00010145"/>
    </source>
</evidence>
<keyword evidence="3" id="KW-0813">Transport</keyword>
<feature type="transmembrane region" description="Helical" evidence="8">
    <location>
        <begin position="230"/>
        <end position="255"/>
    </location>
</feature>
<feature type="transmembrane region" description="Helical" evidence="8">
    <location>
        <begin position="261"/>
        <end position="280"/>
    </location>
</feature>
<comment type="similarity">
    <text evidence="2">Belongs to the auxin efflux carrier (TC 2.A.69) family.</text>
</comment>
<dbReference type="RefSeq" id="WP_139175535.1">
    <property type="nucleotide sequence ID" value="NZ_FOBI01000007.1"/>
</dbReference>
<gene>
    <name evidence="9" type="ORF">SAMN05216262_10743</name>
</gene>
<evidence type="ECO:0000313" key="9">
    <source>
        <dbReference type="EMBL" id="SEL19116.1"/>
    </source>
</evidence>
<dbReference type="InterPro" id="IPR038770">
    <property type="entry name" value="Na+/solute_symporter_sf"/>
</dbReference>
<dbReference type="STRING" id="641665.GCA_002104455_03419"/>
<feature type="transmembrane region" description="Helical" evidence="8">
    <location>
        <begin position="108"/>
        <end position="126"/>
    </location>
</feature>
<keyword evidence="6 8" id="KW-1133">Transmembrane helix</keyword>
<dbReference type="PANTHER" id="PTHR36838:SF4">
    <property type="entry name" value="AUXIN EFFLUX CARRIER FAMILY PROTEIN"/>
    <property type="match status" value="1"/>
</dbReference>
<dbReference type="OrthoDB" id="9786439at2"/>
<dbReference type="AlphaFoldDB" id="A0A1H7N660"/>
<keyword evidence="5 8" id="KW-0812">Transmembrane</keyword>
<feature type="transmembrane region" description="Helical" evidence="8">
    <location>
        <begin position="132"/>
        <end position="154"/>
    </location>
</feature>